<organism evidence="1 2">
    <name type="scientific">Ameca splendens</name>
    <dbReference type="NCBI Taxonomy" id="208324"/>
    <lineage>
        <taxon>Eukaryota</taxon>
        <taxon>Metazoa</taxon>
        <taxon>Chordata</taxon>
        <taxon>Craniata</taxon>
        <taxon>Vertebrata</taxon>
        <taxon>Euteleostomi</taxon>
        <taxon>Actinopterygii</taxon>
        <taxon>Neopterygii</taxon>
        <taxon>Teleostei</taxon>
        <taxon>Neoteleostei</taxon>
        <taxon>Acanthomorphata</taxon>
        <taxon>Ovalentaria</taxon>
        <taxon>Atherinomorphae</taxon>
        <taxon>Cyprinodontiformes</taxon>
        <taxon>Goodeidae</taxon>
        <taxon>Ameca</taxon>
    </lineage>
</organism>
<dbReference type="Proteomes" id="UP001469553">
    <property type="component" value="Unassembled WGS sequence"/>
</dbReference>
<protein>
    <submittedName>
        <fullName evidence="1">Uncharacterized protein</fullName>
    </submittedName>
</protein>
<comment type="caution">
    <text evidence="1">The sequence shown here is derived from an EMBL/GenBank/DDBJ whole genome shotgun (WGS) entry which is preliminary data.</text>
</comment>
<proteinExistence type="predicted"/>
<keyword evidence="2" id="KW-1185">Reference proteome</keyword>
<name>A0ABV0Z491_9TELE</name>
<dbReference type="EMBL" id="JAHRIP010051025">
    <property type="protein sequence ID" value="MEQ2301018.1"/>
    <property type="molecule type" value="Genomic_DNA"/>
</dbReference>
<gene>
    <name evidence="1" type="ORF">AMECASPLE_031742</name>
</gene>
<reference evidence="1 2" key="1">
    <citation type="submission" date="2021-06" db="EMBL/GenBank/DDBJ databases">
        <authorList>
            <person name="Palmer J.M."/>
        </authorList>
    </citation>
    <scope>NUCLEOTIDE SEQUENCE [LARGE SCALE GENOMIC DNA]</scope>
    <source>
        <strain evidence="1 2">AS_MEX2019</strain>
        <tissue evidence="1">Muscle</tissue>
    </source>
</reference>
<sequence length="178" mass="20139">MLSSILCSTPVPPAAKNPNNMMLPPLYFTVVNFSLIRPQNMSPKINVLSLGAFEKCNLALILLLEYCFLHLWVAFRHRTHFSVDNDTVLPASVSISTRSFVLTQILHQNTSISGRQNPLNCMFMLTQTFSNRYIFEQAPLISNVVVNLPKVHQTQNSLKAHVTYYFGLWQIDKGKGLV</sequence>
<evidence type="ECO:0000313" key="2">
    <source>
        <dbReference type="Proteomes" id="UP001469553"/>
    </source>
</evidence>
<evidence type="ECO:0000313" key="1">
    <source>
        <dbReference type="EMBL" id="MEQ2301018.1"/>
    </source>
</evidence>
<accession>A0ABV0Z491</accession>